<accession>G2GYR3</accession>
<proteinExistence type="predicted"/>
<gene>
    <name evidence="2" type="ORF">Rin_00009230</name>
</gene>
<comment type="caution">
    <text evidence="2">The sequence shown here is derived from an EMBL/GenBank/DDBJ whole genome shotgun (WGS) entry which is preliminary data.</text>
</comment>
<name>G2GYR3_9ENTR</name>
<keyword evidence="1" id="KW-1133">Transmembrane helix</keyword>
<evidence type="ECO:0000313" key="2">
    <source>
        <dbReference type="EMBL" id="EGY29118.1"/>
    </source>
</evidence>
<sequence>MFQSALVLGLSPSLPSKEVQHDLPDNIKSMSGTRNTSTKLEQGIVVGTFLLVTLTLLLSVCLLRVHNGFPSTPNHIA</sequence>
<evidence type="ECO:0000256" key="1">
    <source>
        <dbReference type="SAM" id="Phobius"/>
    </source>
</evidence>
<evidence type="ECO:0000313" key="3">
    <source>
        <dbReference type="Proteomes" id="UP000004116"/>
    </source>
</evidence>
<keyword evidence="1" id="KW-0812">Transmembrane</keyword>
<feature type="transmembrane region" description="Helical" evidence="1">
    <location>
        <begin position="40"/>
        <end position="63"/>
    </location>
</feature>
<keyword evidence="3" id="KW-1185">Reference proteome</keyword>
<dbReference type="AlphaFoldDB" id="G2GYR3"/>
<dbReference type="Proteomes" id="UP000004116">
    <property type="component" value="Unassembled WGS sequence"/>
</dbReference>
<reference evidence="2 3" key="1">
    <citation type="journal article" date="2012" name="Genome Res.">
        <title>Genomic basis of endosymbiont-conferred protection against an insect parasitoid.</title>
        <authorList>
            <person name="Hansen A.K."/>
            <person name="Vorburger C."/>
            <person name="Moran N.A."/>
        </authorList>
    </citation>
    <scope>NUCLEOTIDE SEQUENCE [LARGE SCALE GENOMIC DNA]</scope>
    <source>
        <strain evidence="3">R5.15</strain>
    </source>
</reference>
<keyword evidence="1" id="KW-0472">Membrane</keyword>
<organism evidence="2 3">
    <name type="scientific">Candidatus Regiella insecticola 5.15</name>
    <dbReference type="NCBI Taxonomy" id="1005043"/>
    <lineage>
        <taxon>Bacteria</taxon>
        <taxon>Pseudomonadati</taxon>
        <taxon>Pseudomonadota</taxon>
        <taxon>Gammaproteobacteria</taxon>
        <taxon>Enterobacterales</taxon>
        <taxon>Enterobacteriaceae</taxon>
        <taxon>aphid secondary symbionts</taxon>
        <taxon>Candidatus Regiella</taxon>
    </lineage>
</organism>
<protein>
    <submittedName>
        <fullName evidence="2">Uncharacterized protein</fullName>
    </submittedName>
</protein>
<dbReference type="EMBL" id="AGCA01000238">
    <property type="protein sequence ID" value="EGY29118.1"/>
    <property type="molecule type" value="Genomic_DNA"/>
</dbReference>